<evidence type="ECO:0000313" key="4">
    <source>
        <dbReference type="Proteomes" id="UP000294547"/>
    </source>
</evidence>
<dbReference type="Pfam" id="PF13409">
    <property type="entry name" value="GST_N_2"/>
    <property type="match status" value="1"/>
</dbReference>
<dbReference type="PROSITE" id="PS50405">
    <property type="entry name" value="GST_CTER"/>
    <property type="match status" value="1"/>
</dbReference>
<dbReference type="Pfam" id="PF13410">
    <property type="entry name" value="GST_C_2"/>
    <property type="match status" value="1"/>
</dbReference>
<reference evidence="3 4" key="1">
    <citation type="submission" date="2019-03" db="EMBL/GenBank/DDBJ databases">
        <title>Genomic Encyclopedia of Type Strains, Phase IV (KMG-IV): sequencing the most valuable type-strain genomes for metagenomic binning, comparative biology and taxonomic classification.</title>
        <authorList>
            <person name="Goeker M."/>
        </authorList>
    </citation>
    <scope>NUCLEOTIDE SEQUENCE [LARGE SCALE GENOMIC DNA]</scope>
    <source>
        <strain evidence="3 4">DSM 102969</strain>
    </source>
</reference>
<comment type="caution">
    <text evidence="3">The sequence shown here is derived from an EMBL/GenBank/DDBJ whole genome shotgun (WGS) entry which is preliminary data.</text>
</comment>
<feature type="domain" description="GST C-terminal" evidence="2">
    <location>
        <begin position="88"/>
        <end position="208"/>
    </location>
</feature>
<dbReference type="AlphaFoldDB" id="A0A4R6RDP8"/>
<dbReference type="EMBL" id="SNXY01000008">
    <property type="protein sequence ID" value="TDP84195.1"/>
    <property type="molecule type" value="Genomic_DNA"/>
</dbReference>
<feature type="domain" description="GST N-terminal" evidence="1">
    <location>
        <begin position="1"/>
        <end position="83"/>
    </location>
</feature>
<dbReference type="SFLD" id="SFLDS00019">
    <property type="entry name" value="Glutathione_Transferase_(cytos"/>
    <property type="match status" value="1"/>
</dbReference>
<dbReference type="OrthoDB" id="9810080at2"/>
<organism evidence="3 4">
    <name type="scientific">Oharaeibacter diazotrophicus</name>
    <dbReference type="NCBI Taxonomy" id="1920512"/>
    <lineage>
        <taxon>Bacteria</taxon>
        <taxon>Pseudomonadati</taxon>
        <taxon>Pseudomonadota</taxon>
        <taxon>Alphaproteobacteria</taxon>
        <taxon>Hyphomicrobiales</taxon>
        <taxon>Pleomorphomonadaceae</taxon>
        <taxon>Oharaeibacter</taxon>
    </lineage>
</organism>
<keyword evidence="4" id="KW-1185">Reference proteome</keyword>
<dbReference type="InterPro" id="IPR036249">
    <property type="entry name" value="Thioredoxin-like_sf"/>
</dbReference>
<dbReference type="PANTHER" id="PTHR44051">
    <property type="entry name" value="GLUTATHIONE S-TRANSFERASE-RELATED"/>
    <property type="match status" value="1"/>
</dbReference>
<evidence type="ECO:0000259" key="2">
    <source>
        <dbReference type="PROSITE" id="PS50405"/>
    </source>
</evidence>
<accession>A0A4R6RDP8</accession>
<keyword evidence="3" id="KW-0808">Transferase</keyword>
<dbReference type="PROSITE" id="PS50404">
    <property type="entry name" value="GST_NTER"/>
    <property type="match status" value="1"/>
</dbReference>
<dbReference type="PANTHER" id="PTHR44051:SF2">
    <property type="entry name" value="HYPOTHETICAL GLUTATHIONE S-TRANSFERASE LIKE PROTEIN"/>
    <property type="match status" value="1"/>
</dbReference>
<name>A0A4R6RDP8_9HYPH</name>
<dbReference type="SUPFAM" id="SSF52833">
    <property type="entry name" value="Thioredoxin-like"/>
    <property type="match status" value="1"/>
</dbReference>
<dbReference type="InterPro" id="IPR010987">
    <property type="entry name" value="Glutathione-S-Trfase_C-like"/>
</dbReference>
<dbReference type="SFLD" id="SFLDG00358">
    <property type="entry name" value="Main_(cytGST)"/>
    <property type="match status" value="1"/>
</dbReference>
<dbReference type="Gene3D" id="3.40.30.10">
    <property type="entry name" value="Glutaredoxin"/>
    <property type="match status" value="1"/>
</dbReference>
<dbReference type="Gene3D" id="1.20.1050.10">
    <property type="match status" value="1"/>
</dbReference>
<gene>
    <name evidence="3" type="ORF">EDD54_2799</name>
</gene>
<sequence>MTIVLHNHDLLADAYAIRLFLALAGIPHDTRTVAILPGDGADTPAYRALAPAGTVPTLVDGDVVLTRPVAMLVHLAERRAPAGWLPAEPAARAAVFDWLAFAAGDLRALEDARLRAMFGRPSELADPLAAARAAFRVLEGHLVRRTLDGFATVAGDRPTIADVALFPAVALAADAGLGMEEFPRLAIWARGIHALPGFVTMPGVREVV</sequence>
<evidence type="ECO:0000259" key="1">
    <source>
        <dbReference type="PROSITE" id="PS50404"/>
    </source>
</evidence>
<dbReference type="GO" id="GO:0016740">
    <property type="term" value="F:transferase activity"/>
    <property type="evidence" value="ECO:0007669"/>
    <property type="project" value="UniProtKB-KW"/>
</dbReference>
<dbReference type="InterPro" id="IPR040079">
    <property type="entry name" value="Glutathione_S-Trfase"/>
</dbReference>
<dbReference type="Proteomes" id="UP000294547">
    <property type="component" value="Unassembled WGS sequence"/>
</dbReference>
<protein>
    <submittedName>
        <fullName evidence="3">Glutathione S-transferase</fullName>
    </submittedName>
</protein>
<dbReference type="InterPro" id="IPR036282">
    <property type="entry name" value="Glutathione-S-Trfase_C_sf"/>
</dbReference>
<dbReference type="SUPFAM" id="SSF47616">
    <property type="entry name" value="GST C-terminal domain-like"/>
    <property type="match status" value="1"/>
</dbReference>
<dbReference type="RefSeq" id="WP_126540152.1">
    <property type="nucleotide sequence ID" value="NZ_BSPM01000002.1"/>
</dbReference>
<dbReference type="InterPro" id="IPR004045">
    <property type="entry name" value="Glutathione_S-Trfase_N"/>
</dbReference>
<evidence type="ECO:0000313" key="3">
    <source>
        <dbReference type="EMBL" id="TDP84195.1"/>
    </source>
</evidence>
<proteinExistence type="predicted"/>